<dbReference type="PANTHER" id="PTHR34180:SF1">
    <property type="entry name" value="BETA-ALANYL-DOPAMINE_CARCININE HYDROLASE"/>
    <property type="match status" value="1"/>
</dbReference>
<dbReference type="InterPro" id="IPR047794">
    <property type="entry name" value="C45_proenzyme-like"/>
</dbReference>
<dbReference type="NCBIfam" id="NF040521">
    <property type="entry name" value="C45_proenzyme"/>
    <property type="match status" value="1"/>
</dbReference>
<dbReference type="EMBL" id="JAVREV010000004">
    <property type="protein sequence ID" value="MDT0442594.1"/>
    <property type="molecule type" value="Genomic_DNA"/>
</dbReference>
<dbReference type="Pfam" id="PF03417">
    <property type="entry name" value="AAT"/>
    <property type="match status" value="1"/>
</dbReference>
<evidence type="ECO:0000259" key="1">
    <source>
        <dbReference type="Pfam" id="PF03417"/>
    </source>
</evidence>
<organism evidence="2 3">
    <name type="scientific">Streptomyces johnsoniae</name>
    <dbReference type="NCBI Taxonomy" id="3075532"/>
    <lineage>
        <taxon>Bacteria</taxon>
        <taxon>Bacillati</taxon>
        <taxon>Actinomycetota</taxon>
        <taxon>Actinomycetes</taxon>
        <taxon>Kitasatosporales</taxon>
        <taxon>Streptomycetaceae</taxon>
        <taxon>Streptomyces</taxon>
    </lineage>
</organism>
<dbReference type="InterPro" id="IPR005079">
    <property type="entry name" value="Peptidase_C45_hydrolase"/>
</dbReference>
<evidence type="ECO:0000313" key="2">
    <source>
        <dbReference type="EMBL" id="MDT0442594.1"/>
    </source>
</evidence>
<accession>A0ABU2S2D5</accession>
<dbReference type="PANTHER" id="PTHR34180">
    <property type="entry name" value="PEPTIDASE C45"/>
    <property type="match status" value="1"/>
</dbReference>
<dbReference type="Gene3D" id="1.10.10.2120">
    <property type="match status" value="1"/>
</dbReference>
<name>A0ABU2S2D5_9ACTN</name>
<comment type="caution">
    <text evidence="2">The sequence shown here is derived from an EMBL/GenBank/DDBJ whole genome shotgun (WGS) entry which is preliminary data.</text>
</comment>
<feature type="domain" description="Peptidase C45 hydrolase" evidence="1">
    <location>
        <begin position="152"/>
        <end position="292"/>
    </location>
</feature>
<gene>
    <name evidence="2" type="ORF">RM779_08280</name>
</gene>
<keyword evidence="3" id="KW-1185">Reference proteome</keyword>
<reference evidence="3" key="1">
    <citation type="submission" date="2023-07" db="EMBL/GenBank/DDBJ databases">
        <title>30 novel species of actinomycetes from the DSMZ collection.</title>
        <authorList>
            <person name="Nouioui I."/>
        </authorList>
    </citation>
    <scope>NUCLEOTIDE SEQUENCE [LARGE SCALE GENOMIC DNA]</scope>
    <source>
        <strain evidence="3">DSM 41886</strain>
    </source>
</reference>
<dbReference type="InterPro" id="IPR047801">
    <property type="entry name" value="Peptidase_C45"/>
</dbReference>
<dbReference type="Gene3D" id="3.60.60.10">
    <property type="entry name" value="Penicillin V Acylase, Chain A"/>
    <property type="match status" value="1"/>
</dbReference>
<dbReference type="Proteomes" id="UP001183615">
    <property type="component" value="Unassembled WGS sequence"/>
</dbReference>
<sequence>MTSATPPSTVTAEHPGHWVEFGLSPTSAAVPAGPRGAFLDLNGTPAEQGAQHGRAARAAIAANIDAVRRDVAELCGDDAARERYERCLAANTDFLRRHDPEQYAELAGIAEGAGVALRDVLALNLPAHMVLRWLPQECSQLVVGGERAAAGTTLLAKTRDMAGHFVDHVVLRRRYPDGRRVVEVTVAGSVLWPGSGVNDAGVAMSTSGVWSVRTGVDWRASGEGWILINSHALLRRAGTAEEFAALLRDQPRLSGLNIALADRAGRRLAVEATAHDVFLRADSDRHVLTNHYECAATAPLAPTAEENGSSYHRGRVAGTALDAARGLTPGELAVLLADHDGHPQHSLCRHQVEGAGSETTYASIAVLPEGAFYVTLGNPCASDRSVFAGDGR</sequence>
<evidence type="ECO:0000313" key="3">
    <source>
        <dbReference type="Proteomes" id="UP001183615"/>
    </source>
</evidence>
<proteinExistence type="predicted"/>
<dbReference type="RefSeq" id="WP_311617024.1">
    <property type="nucleotide sequence ID" value="NZ_JAVREV010000004.1"/>
</dbReference>
<protein>
    <submittedName>
        <fullName evidence="2">C45 family peptidase</fullName>
    </submittedName>
</protein>